<keyword evidence="2" id="KW-0378">Hydrolase</keyword>
<dbReference type="InterPro" id="IPR000300">
    <property type="entry name" value="IPPc"/>
</dbReference>
<protein>
    <recommendedName>
        <fullName evidence="3">Inositol polyphosphate-related phosphatase domain-containing protein</fullName>
    </recommendedName>
</protein>
<proteinExistence type="inferred from homology"/>
<dbReference type="Gene3D" id="3.60.10.10">
    <property type="entry name" value="Endonuclease/exonuclease/phosphatase"/>
    <property type="match status" value="1"/>
</dbReference>
<dbReference type="GO" id="GO:0004445">
    <property type="term" value="F:inositol-polyphosphate 5-phosphatase activity"/>
    <property type="evidence" value="ECO:0007669"/>
    <property type="project" value="InterPro"/>
</dbReference>
<name>A0A3Q7F8P8_SOLLC</name>
<evidence type="ECO:0000256" key="1">
    <source>
        <dbReference type="ARBA" id="ARBA00010768"/>
    </source>
</evidence>
<evidence type="ECO:0000256" key="2">
    <source>
        <dbReference type="ARBA" id="ARBA00022801"/>
    </source>
</evidence>
<dbReference type="Proteomes" id="UP000004994">
    <property type="component" value="Chromosome 2"/>
</dbReference>
<accession>A0A3Q7F8P8</accession>
<dbReference type="EnsemblPlants" id="Solyc02g087425.1.1">
    <property type="protein sequence ID" value="Solyc02g087425.1.1"/>
    <property type="gene ID" value="Solyc02g087425.1"/>
</dbReference>
<dbReference type="Gramene" id="Solyc02g087425.1.1">
    <property type="protein sequence ID" value="Solyc02g087425.1.1"/>
    <property type="gene ID" value="Solyc02g087425.1"/>
</dbReference>
<dbReference type="AlphaFoldDB" id="A0A3Q7F8P8"/>
<reference evidence="4" key="2">
    <citation type="submission" date="2019-01" db="UniProtKB">
        <authorList>
            <consortium name="EnsemblPlants"/>
        </authorList>
    </citation>
    <scope>IDENTIFICATION</scope>
    <source>
        <strain evidence="4">cv. Heinz 1706</strain>
    </source>
</reference>
<reference evidence="4" key="1">
    <citation type="journal article" date="2012" name="Nature">
        <title>The tomato genome sequence provides insights into fleshy fruit evolution.</title>
        <authorList>
            <consortium name="Tomato Genome Consortium"/>
        </authorList>
    </citation>
    <scope>NUCLEOTIDE SEQUENCE [LARGE SCALE GENOMIC DNA]</scope>
    <source>
        <strain evidence="4">cv. Heinz 1706</strain>
    </source>
</reference>
<dbReference type="PANTHER" id="PTHR45666:SF7">
    <property type="entry name" value="TYPE IV INOSITOL POLYPHOSPHATE 5-PHOSPHATASE 6-LIKE"/>
    <property type="match status" value="1"/>
</dbReference>
<dbReference type="InterPro" id="IPR045849">
    <property type="entry name" value="IP5P_plant"/>
</dbReference>
<keyword evidence="5" id="KW-1185">Reference proteome</keyword>
<feature type="domain" description="Inositol polyphosphate-related phosphatase" evidence="3">
    <location>
        <begin position="10"/>
        <end position="100"/>
    </location>
</feature>
<evidence type="ECO:0000259" key="3">
    <source>
        <dbReference type="Pfam" id="PF22669"/>
    </source>
</evidence>
<organism evidence="4">
    <name type="scientific">Solanum lycopersicum</name>
    <name type="common">Tomato</name>
    <name type="synonym">Lycopersicon esculentum</name>
    <dbReference type="NCBI Taxonomy" id="4081"/>
    <lineage>
        <taxon>Eukaryota</taxon>
        <taxon>Viridiplantae</taxon>
        <taxon>Streptophyta</taxon>
        <taxon>Embryophyta</taxon>
        <taxon>Tracheophyta</taxon>
        <taxon>Spermatophyta</taxon>
        <taxon>Magnoliopsida</taxon>
        <taxon>eudicotyledons</taxon>
        <taxon>Gunneridae</taxon>
        <taxon>Pentapetalae</taxon>
        <taxon>asterids</taxon>
        <taxon>lamiids</taxon>
        <taxon>Solanales</taxon>
        <taxon>Solanaceae</taxon>
        <taxon>Solanoideae</taxon>
        <taxon>Solaneae</taxon>
        <taxon>Solanum</taxon>
        <taxon>Solanum subgen. Lycopersicon</taxon>
    </lineage>
</organism>
<sequence length="113" mass="13252">MTIITKSWTNSQIFWFGDLNYRLYLEDNLARELIKRKNWSALQEFDQLGKELEDGGVFQGWQEGDIEFAPTYKYSSSNCNRYSGGLPSRAGEKQRTPAWYSHHFTFLSRTLVI</sequence>
<comment type="similarity">
    <text evidence="1">Belongs to the inositol polyphosphate 5-phosphatase family.</text>
</comment>
<dbReference type="PANTHER" id="PTHR45666">
    <property type="entry name" value="TYPE IV INOSITOL POLYPHOSPHATE 5-PHOSPHATASE 9"/>
    <property type="match status" value="1"/>
</dbReference>
<dbReference type="GO" id="GO:0046856">
    <property type="term" value="P:phosphatidylinositol dephosphorylation"/>
    <property type="evidence" value="ECO:0007669"/>
    <property type="project" value="InterPro"/>
</dbReference>
<dbReference type="SUPFAM" id="SSF56219">
    <property type="entry name" value="DNase I-like"/>
    <property type="match status" value="1"/>
</dbReference>
<dbReference type="InterPro" id="IPR036691">
    <property type="entry name" value="Endo/exonu/phosph_ase_sf"/>
</dbReference>
<evidence type="ECO:0000313" key="5">
    <source>
        <dbReference type="Proteomes" id="UP000004994"/>
    </source>
</evidence>
<evidence type="ECO:0000313" key="4">
    <source>
        <dbReference type="EnsemblPlants" id="Solyc02g087425.1.1"/>
    </source>
</evidence>
<dbReference type="InParanoid" id="A0A3Q7F8P8"/>
<dbReference type="Pfam" id="PF22669">
    <property type="entry name" value="Exo_endo_phos2"/>
    <property type="match status" value="1"/>
</dbReference>